<evidence type="ECO:0000256" key="1">
    <source>
        <dbReference type="SAM" id="Coils"/>
    </source>
</evidence>
<organism evidence="2 3">
    <name type="scientific">Datura stramonium</name>
    <name type="common">Jimsonweed</name>
    <name type="synonym">Common thornapple</name>
    <dbReference type="NCBI Taxonomy" id="4076"/>
    <lineage>
        <taxon>Eukaryota</taxon>
        <taxon>Viridiplantae</taxon>
        <taxon>Streptophyta</taxon>
        <taxon>Embryophyta</taxon>
        <taxon>Tracheophyta</taxon>
        <taxon>Spermatophyta</taxon>
        <taxon>Magnoliopsida</taxon>
        <taxon>eudicotyledons</taxon>
        <taxon>Gunneridae</taxon>
        <taxon>Pentapetalae</taxon>
        <taxon>asterids</taxon>
        <taxon>lamiids</taxon>
        <taxon>Solanales</taxon>
        <taxon>Solanaceae</taxon>
        <taxon>Solanoideae</taxon>
        <taxon>Datureae</taxon>
        <taxon>Datura</taxon>
    </lineage>
</organism>
<protein>
    <recommendedName>
        <fullName evidence="4">Rx N-terminal domain-containing protein</fullName>
    </recommendedName>
</protein>
<evidence type="ECO:0008006" key="4">
    <source>
        <dbReference type="Google" id="ProtNLM"/>
    </source>
</evidence>
<proteinExistence type="predicted"/>
<evidence type="ECO:0000313" key="2">
    <source>
        <dbReference type="EMBL" id="MCD9646001.1"/>
    </source>
</evidence>
<reference evidence="2 3" key="1">
    <citation type="journal article" date="2021" name="BMC Genomics">
        <title>Datura genome reveals duplications of psychoactive alkaloid biosynthetic genes and high mutation rate following tissue culture.</title>
        <authorList>
            <person name="Rajewski A."/>
            <person name="Carter-House D."/>
            <person name="Stajich J."/>
            <person name="Litt A."/>
        </authorList>
    </citation>
    <scope>NUCLEOTIDE SEQUENCE [LARGE SCALE GENOMIC DNA]</scope>
    <source>
        <strain evidence="2">AR-01</strain>
    </source>
</reference>
<dbReference type="EMBL" id="JACEIK010004636">
    <property type="protein sequence ID" value="MCD9646001.1"/>
    <property type="molecule type" value="Genomic_DNA"/>
</dbReference>
<name>A0ABS8VFH3_DATST</name>
<keyword evidence="3" id="KW-1185">Reference proteome</keyword>
<evidence type="ECO:0000313" key="3">
    <source>
        <dbReference type="Proteomes" id="UP000823775"/>
    </source>
</evidence>
<keyword evidence="1" id="KW-0175">Coiled coil</keyword>
<accession>A0ABS8VFH3</accession>
<gene>
    <name evidence="2" type="ORF">HAX54_035494</name>
</gene>
<feature type="coiled-coil region" evidence="1">
    <location>
        <begin position="32"/>
        <end position="59"/>
    </location>
</feature>
<dbReference type="Proteomes" id="UP000823775">
    <property type="component" value="Unassembled WGS sequence"/>
</dbReference>
<comment type="caution">
    <text evidence="2">The sequence shown here is derived from an EMBL/GenBank/DDBJ whole genome shotgun (WGS) entry which is preliminary data.</text>
</comment>
<sequence>MERHVEAAIDAPQTQAPESIWERRFTMLEEEISMMRASMEGLNKKIDELTIQNDKSEKKVMAWLRVLGRACDNIFSSKICFGKFKVLSHGRGTTGIAYVS</sequence>